<dbReference type="EMBL" id="QWDN01000004">
    <property type="protein sequence ID" value="TEB43719.1"/>
    <property type="molecule type" value="Genomic_DNA"/>
</dbReference>
<proteinExistence type="predicted"/>
<evidence type="ECO:0000313" key="4">
    <source>
        <dbReference type="Proteomes" id="UP000295270"/>
    </source>
</evidence>
<evidence type="ECO:0000313" key="3">
    <source>
        <dbReference type="EMBL" id="TEB43719.1"/>
    </source>
</evidence>
<reference evidence="2" key="3">
    <citation type="submission" date="2019-03" db="EMBL/GenBank/DDBJ databases">
        <authorList>
            <person name="Whitman W."/>
            <person name="Huntemann M."/>
            <person name="Clum A."/>
            <person name="Pillay M."/>
            <person name="Palaniappan K."/>
            <person name="Varghese N."/>
            <person name="Mikhailova N."/>
            <person name="Stamatis D."/>
            <person name="Reddy T."/>
            <person name="Daum C."/>
            <person name="Shapiro N."/>
            <person name="Ivanova N."/>
            <person name="Kyrpides N."/>
            <person name="Woyke T."/>
        </authorList>
    </citation>
    <scope>NUCLEOTIDE SEQUENCE</scope>
    <source>
        <strain evidence="2">P5626</strain>
    </source>
</reference>
<sequence length="206" mass="23700">MNTHFLALLLFLSLNAAAASKTSFRHQVLPLHKKSYAPILSDQDVKIFWLENDTFHINESYLKTITQQQRAALGYITTFVGNDCDWDGDKKTDESNLKCKLLAALDLGYQCSEKHLSFLREWFKGDQKILEDLQTCKRTPASANIQDSFIELRMLTVDNTITITYSAVGFDFNAKHTWKWTEESIFTFTKNEIKRTGRKNIEGGFN</sequence>
<name>A0A4Y7UD07_9FLAO</name>
<dbReference type="RefSeq" id="WP_132035708.1">
    <property type="nucleotide sequence ID" value="NZ_JBDSHJ010000009.1"/>
</dbReference>
<reference evidence="3 5" key="2">
    <citation type="journal article" date="2018" name="Syst. Appl. Microbiol.">
        <title>Flavobacterium circumlabens sp. nov. and Flavobacterium cupreum sp. nov., two psychrotrophic species isolated from Antarctic environmental samples.</title>
        <authorList>
            <person name="Kralova S."/>
            <person name="Busse H.J."/>
            <person name="Svec P."/>
            <person name="Maslanova I."/>
            <person name="Stankova E."/>
            <person name="Bartak M."/>
            <person name="Sedlacek I."/>
        </authorList>
    </citation>
    <scope>NUCLEOTIDE SEQUENCE [LARGE SCALE GENOMIC DNA]</scope>
    <source>
        <strain evidence="3 5">CCM 8828</strain>
    </source>
</reference>
<dbReference type="Proteomes" id="UP000295270">
    <property type="component" value="Unassembled WGS sequence"/>
</dbReference>
<accession>A0A4Y7UD07</accession>
<dbReference type="OrthoDB" id="770076at2"/>
<feature type="chain" id="PRO_5043204506" evidence="1">
    <location>
        <begin position="19"/>
        <end position="206"/>
    </location>
</feature>
<dbReference type="AlphaFoldDB" id="A0A4Y7UD07"/>
<evidence type="ECO:0000256" key="1">
    <source>
        <dbReference type="SAM" id="SignalP"/>
    </source>
</evidence>
<keyword evidence="4" id="KW-1185">Reference proteome</keyword>
<evidence type="ECO:0000313" key="2">
    <source>
        <dbReference type="EMBL" id="TCN57396.1"/>
    </source>
</evidence>
<evidence type="ECO:0000313" key="5">
    <source>
        <dbReference type="Proteomes" id="UP000298340"/>
    </source>
</evidence>
<dbReference type="Proteomes" id="UP000298340">
    <property type="component" value="Unassembled WGS sequence"/>
</dbReference>
<organism evidence="3 5">
    <name type="scientific">Flavobacterium circumlabens</name>
    <dbReference type="NCBI Taxonomy" id="2133765"/>
    <lineage>
        <taxon>Bacteria</taxon>
        <taxon>Pseudomonadati</taxon>
        <taxon>Bacteroidota</taxon>
        <taxon>Flavobacteriia</taxon>
        <taxon>Flavobacteriales</taxon>
        <taxon>Flavobacteriaceae</taxon>
        <taxon>Flavobacterium</taxon>
    </lineage>
</organism>
<dbReference type="EMBL" id="SLWA01000004">
    <property type="protein sequence ID" value="TCN57396.1"/>
    <property type="molecule type" value="Genomic_DNA"/>
</dbReference>
<reference evidence="2 4" key="1">
    <citation type="journal article" date="2015" name="Stand. Genomic Sci.">
        <title>Genomic Encyclopedia of Bacterial and Archaeal Type Strains, Phase III: the genomes of soil and plant-associated and newly described type strains.</title>
        <authorList>
            <person name="Whitman W.B."/>
            <person name="Woyke T."/>
            <person name="Klenk H.P."/>
            <person name="Zhou Y."/>
            <person name="Lilburn T.G."/>
            <person name="Beck B.J."/>
            <person name="De Vos P."/>
            <person name="Vandamme P."/>
            <person name="Eisen J.A."/>
            <person name="Garrity G."/>
            <person name="Hugenholtz P."/>
            <person name="Kyrpides N.C."/>
        </authorList>
    </citation>
    <scope>NUCLEOTIDE SEQUENCE [LARGE SCALE GENOMIC DNA]</scope>
    <source>
        <strain evidence="2 4">P5626</strain>
    </source>
</reference>
<feature type="signal peptide" evidence="1">
    <location>
        <begin position="1"/>
        <end position="18"/>
    </location>
</feature>
<protein>
    <submittedName>
        <fullName evidence="3">Uncharacterized protein</fullName>
    </submittedName>
</protein>
<comment type="caution">
    <text evidence="3">The sequence shown here is derived from an EMBL/GenBank/DDBJ whole genome shotgun (WGS) entry which is preliminary data.</text>
</comment>
<keyword evidence="1" id="KW-0732">Signal</keyword>
<gene>
    <name evidence="3" type="ORF">D0809_12530</name>
    <name evidence="2" type="ORF">EV142_10452</name>
</gene>